<evidence type="ECO:0000259" key="2">
    <source>
        <dbReference type="Pfam" id="PF14730"/>
    </source>
</evidence>
<feature type="signal peptide" evidence="1">
    <location>
        <begin position="1"/>
        <end position="19"/>
    </location>
</feature>
<keyword evidence="1" id="KW-0732">Signal</keyword>
<comment type="caution">
    <text evidence="3">The sequence shown here is derived from an EMBL/GenBank/DDBJ whole genome shotgun (WGS) entry which is preliminary data.</text>
</comment>
<dbReference type="Gene3D" id="3.30.530.80">
    <property type="match status" value="1"/>
</dbReference>
<organism evidence="3 4">
    <name type="scientific">Mucilaginibacter myungsuensis</name>
    <dbReference type="NCBI Taxonomy" id="649104"/>
    <lineage>
        <taxon>Bacteria</taxon>
        <taxon>Pseudomonadati</taxon>
        <taxon>Bacteroidota</taxon>
        <taxon>Sphingobacteriia</taxon>
        <taxon>Sphingobacteriales</taxon>
        <taxon>Sphingobacteriaceae</taxon>
        <taxon>Mucilaginibacter</taxon>
    </lineage>
</organism>
<evidence type="ECO:0000313" key="4">
    <source>
        <dbReference type="Proteomes" id="UP000622475"/>
    </source>
</evidence>
<gene>
    <name evidence="3" type="ORF">IRJ16_00585</name>
</gene>
<evidence type="ECO:0000313" key="3">
    <source>
        <dbReference type="EMBL" id="MBE9660369.1"/>
    </source>
</evidence>
<dbReference type="InterPro" id="IPR027823">
    <property type="entry name" value="DUF4468"/>
</dbReference>
<dbReference type="Pfam" id="PF14730">
    <property type="entry name" value="DUF4468"/>
    <property type="match status" value="1"/>
</dbReference>
<evidence type="ECO:0000256" key="1">
    <source>
        <dbReference type="SAM" id="SignalP"/>
    </source>
</evidence>
<dbReference type="EMBL" id="JADFFL010000001">
    <property type="protein sequence ID" value="MBE9660369.1"/>
    <property type="molecule type" value="Genomic_DNA"/>
</dbReference>
<dbReference type="RefSeq" id="WP_194109574.1">
    <property type="nucleotide sequence ID" value="NZ_JADFFL010000001.1"/>
</dbReference>
<reference evidence="3" key="1">
    <citation type="submission" date="2020-10" db="EMBL/GenBank/DDBJ databases">
        <title>Mucilaginibacter mali sp. nov., isolated from rhizosphere soil of apple orchard.</title>
        <authorList>
            <person name="Lee J.-S."/>
            <person name="Kim H.S."/>
            <person name="Kim J.-S."/>
        </authorList>
    </citation>
    <scope>NUCLEOTIDE SEQUENCE</scope>
    <source>
        <strain evidence="3">KCTC 22746</strain>
    </source>
</reference>
<name>A0A929KRV8_9SPHI</name>
<keyword evidence="4" id="KW-1185">Reference proteome</keyword>
<accession>A0A929KRV8</accession>
<sequence length="192" mass="21987">MKKILIAIAVLLSGKIASAQKELVTLDEHNKYIFYKVSETPGLPGDTLYNRLLRGLNQSKRFGKLKMDTKAGNNIAIKSSFLIYTSANLAKHEAGEVNYTLNAEVKEGKYRYWLTDFVFYPYERTRYGVYAKKPGVDYTFEQLKAKVGEREFSIYLDQIAKLGIEIGEQMTFYTADPEKKATEPVKVDTKKW</sequence>
<proteinExistence type="predicted"/>
<protein>
    <submittedName>
        <fullName evidence="3">DUF4468 domain-containing protein</fullName>
    </submittedName>
</protein>
<dbReference type="Proteomes" id="UP000622475">
    <property type="component" value="Unassembled WGS sequence"/>
</dbReference>
<dbReference type="AlphaFoldDB" id="A0A929KRV8"/>
<feature type="domain" description="DUF4468" evidence="2">
    <location>
        <begin position="34"/>
        <end position="119"/>
    </location>
</feature>
<feature type="chain" id="PRO_5036781476" evidence="1">
    <location>
        <begin position="20"/>
        <end position="192"/>
    </location>
</feature>